<keyword evidence="2" id="KW-1185">Reference proteome</keyword>
<dbReference type="GeneID" id="63847004"/>
<protein>
    <recommendedName>
        <fullName evidence="3">Homing endonuclease LAGLIDADG domain-containing protein</fullName>
    </recommendedName>
</protein>
<dbReference type="AlphaFoldDB" id="A0A9P4L3I7"/>
<sequence length="54" mass="6077">MKNGTSEAIRNRVVNSENVKRVSDHVPRHLKPLNDEQLGHYLAGLIDGYGQFSD</sequence>
<organism evidence="1 2">
    <name type="scientific">Cucurbitaria berberidis CBS 394.84</name>
    <dbReference type="NCBI Taxonomy" id="1168544"/>
    <lineage>
        <taxon>Eukaryota</taxon>
        <taxon>Fungi</taxon>
        <taxon>Dikarya</taxon>
        <taxon>Ascomycota</taxon>
        <taxon>Pezizomycotina</taxon>
        <taxon>Dothideomycetes</taxon>
        <taxon>Pleosporomycetidae</taxon>
        <taxon>Pleosporales</taxon>
        <taxon>Pleosporineae</taxon>
        <taxon>Cucurbitariaceae</taxon>
        <taxon>Cucurbitaria</taxon>
    </lineage>
</organism>
<reference evidence="1" key="1">
    <citation type="submission" date="2020-01" db="EMBL/GenBank/DDBJ databases">
        <authorList>
            <consortium name="DOE Joint Genome Institute"/>
            <person name="Haridas S."/>
            <person name="Albert R."/>
            <person name="Binder M."/>
            <person name="Bloem J."/>
            <person name="Labutti K."/>
            <person name="Salamov A."/>
            <person name="Andreopoulos B."/>
            <person name="Baker S.E."/>
            <person name="Barry K."/>
            <person name="Bills G."/>
            <person name="Bluhm B.H."/>
            <person name="Cannon C."/>
            <person name="Castanera R."/>
            <person name="Culley D.E."/>
            <person name="Daum C."/>
            <person name="Ezra D."/>
            <person name="Gonzalez J.B."/>
            <person name="Henrissat B."/>
            <person name="Kuo A."/>
            <person name="Liang C."/>
            <person name="Lipzen A."/>
            <person name="Lutzoni F."/>
            <person name="Magnuson J."/>
            <person name="Mondo S."/>
            <person name="Nolan M."/>
            <person name="Ohm R."/>
            <person name="Pangilinan J."/>
            <person name="Park H.-J."/>
            <person name="Ramirez L."/>
            <person name="Alfaro M."/>
            <person name="Sun H."/>
            <person name="Tritt A."/>
            <person name="Yoshinaga Y."/>
            <person name="Zwiers L.-H."/>
            <person name="Turgeon B.G."/>
            <person name="Goodwin S.B."/>
            <person name="Spatafora J.W."/>
            <person name="Crous P.W."/>
            <person name="Grigoriev I.V."/>
        </authorList>
    </citation>
    <scope>NUCLEOTIDE SEQUENCE</scope>
    <source>
        <strain evidence="1">CBS 394.84</strain>
    </source>
</reference>
<dbReference type="Proteomes" id="UP000800039">
    <property type="component" value="Unassembled WGS sequence"/>
</dbReference>
<gene>
    <name evidence="1" type="ORF">K460DRAFT_298068</name>
</gene>
<evidence type="ECO:0008006" key="3">
    <source>
        <dbReference type="Google" id="ProtNLM"/>
    </source>
</evidence>
<dbReference type="RefSeq" id="XP_040782418.1">
    <property type="nucleotide sequence ID" value="XM_040929752.1"/>
</dbReference>
<proteinExistence type="predicted"/>
<dbReference type="InterPro" id="IPR027434">
    <property type="entry name" value="Homing_endonucl"/>
</dbReference>
<evidence type="ECO:0000313" key="2">
    <source>
        <dbReference type="Proteomes" id="UP000800039"/>
    </source>
</evidence>
<comment type="caution">
    <text evidence="1">The sequence shown here is derived from an EMBL/GenBank/DDBJ whole genome shotgun (WGS) entry which is preliminary data.</text>
</comment>
<evidence type="ECO:0000313" key="1">
    <source>
        <dbReference type="EMBL" id="KAF1839813.1"/>
    </source>
</evidence>
<accession>A0A9P4L3I7</accession>
<dbReference type="OrthoDB" id="5400101at2759"/>
<dbReference type="SUPFAM" id="SSF55608">
    <property type="entry name" value="Homing endonucleases"/>
    <property type="match status" value="1"/>
</dbReference>
<name>A0A9P4L3I7_9PLEO</name>
<dbReference type="EMBL" id="ML976651">
    <property type="protein sequence ID" value="KAF1839813.1"/>
    <property type="molecule type" value="Genomic_DNA"/>
</dbReference>